<evidence type="ECO:0000256" key="1">
    <source>
        <dbReference type="SAM" id="MobiDB-lite"/>
    </source>
</evidence>
<feature type="region of interest" description="Disordered" evidence="1">
    <location>
        <begin position="617"/>
        <end position="712"/>
    </location>
</feature>
<name>A0A2I0XHG1_9ASPA</name>
<dbReference type="AlphaFoldDB" id="A0A2I0XHG1"/>
<feature type="region of interest" description="Disordered" evidence="1">
    <location>
        <begin position="777"/>
        <end position="803"/>
    </location>
</feature>
<proteinExistence type="predicted"/>
<evidence type="ECO:0000313" key="3">
    <source>
        <dbReference type="Proteomes" id="UP000233837"/>
    </source>
</evidence>
<keyword evidence="3" id="KW-1185">Reference proteome</keyword>
<dbReference type="Proteomes" id="UP000233837">
    <property type="component" value="Unassembled WGS sequence"/>
</dbReference>
<accession>A0A2I0XHG1</accession>
<feature type="compositionally biased region" description="Basic residues" evidence="1">
    <location>
        <begin position="618"/>
        <end position="630"/>
    </location>
</feature>
<gene>
    <name evidence="2" type="ORF">MA16_Dca008453</name>
</gene>
<reference evidence="2 3" key="2">
    <citation type="journal article" date="2017" name="Nature">
        <title>The Apostasia genome and the evolution of orchids.</title>
        <authorList>
            <person name="Zhang G.Q."/>
            <person name="Liu K.W."/>
            <person name="Li Z."/>
            <person name="Lohaus R."/>
            <person name="Hsiao Y.Y."/>
            <person name="Niu S.C."/>
            <person name="Wang J.Y."/>
            <person name="Lin Y.C."/>
            <person name="Xu Q."/>
            <person name="Chen L.J."/>
            <person name="Yoshida K."/>
            <person name="Fujiwara S."/>
            <person name="Wang Z.W."/>
            <person name="Zhang Y.Q."/>
            <person name="Mitsuda N."/>
            <person name="Wang M."/>
            <person name="Liu G.H."/>
            <person name="Pecoraro L."/>
            <person name="Huang H.X."/>
            <person name="Xiao X.J."/>
            <person name="Lin M."/>
            <person name="Wu X.Y."/>
            <person name="Wu W.L."/>
            <person name="Chen Y.Y."/>
            <person name="Chang S.B."/>
            <person name="Sakamoto S."/>
            <person name="Ohme-Takagi M."/>
            <person name="Yagi M."/>
            <person name="Zeng S.J."/>
            <person name="Shen C.Y."/>
            <person name="Yeh C.M."/>
            <person name="Luo Y.B."/>
            <person name="Tsai W.C."/>
            <person name="Van de Peer Y."/>
            <person name="Liu Z.J."/>
        </authorList>
    </citation>
    <scope>NUCLEOTIDE SEQUENCE [LARGE SCALE GENOMIC DNA]</scope>
    <source>
        <tissue evidence="2">The whole plant</tissue>
    </source>
</reference>
<protein>
    <submittedName>
        <fullName evidence="2">Uncharacterized protein</fullName>
    </submittedName>
</protein>
<reference evidence="2 3" key="1">
    <citation type="journal article" date="2016" name="Sci. Rep.">
        <title>The Dendrobium catenatum Lindl. genome sequence provides insights into polysaccharide synthase, floral development and adaptive evolution.</title>
        <authorList>
            <person name="Zhang G.Q."/>
            <person name="Xu Q."/>
            <person name="Bian C."/>
            <person name="Tsai W.C."/>
            <person name="Yeh C.M."/>
            <person name="Liu K.W."/>
            <person name="Yoshida K."/>
            <person name="Zhang L.S."/>
            <person name="Chang S.B."/>
            <person name="Chen F."/>
            <person name="Shi Y."/>
            <person name="Su Y.Y."/>
            <person name="Zhang Y.Q."/>
            <person name="Chen L.J."/>
            <person name="Yin Y."/>
            <person name="Lin M."/>
            <person name="Huang H."/>
            <person name="Deng H."/>
            <person name="Wang Z.W."/>
            <person name="Zhu S.L."/>
            <person name="Zhao X."/>
            <person name="Deng C."/>
            <person name="Niu S.C."/>
            <person name="Huang J."/>
            <person name="Wang M."/>
            <person name="Liu G.H."/>
            <person name="Yang H.J."/>
            <person name="Xiao X.J."/>
            <person name="Hsiao Y.Y."/>
            <person name="Wu W.L."/>
            <person name="Chen Y.Y."/>
            <person name="Mitsuda N."/>
            <person name="Ohme-Takagi M."/>
            <person name="Luo Y.B."/>
            <person name="Van de Peer Y."/>
            <person name="Liu Z.J."/>
        </authorList>
    </citation>
    <scope>NUCLEOTIDE SEQUENCE [LARGE SCALE GENOMIC DNA]</scope>
    <source>
        <tissue evidence="2">The whole plant</tissue>
    </source>
</reference>
<dbReference type="EMBL" id="KZ501875">
    <property type="protein sequence ID" value="PKU87357.1"/>
    <property type="molecule type" value="Genomic_DNA"/>
</dbReference>
<feature type="compositionally biased region" description="Polar residues" evidence="1">
    <location>
        <begin position="783"/>
        <end position="803"/>
    </location>
</feature>
<sequence>MKTSTPPLQRKASMGLRYLLQENTVISPRAGTYEYPDLVVGVSPGSHPTMLEKSVYERFACSTRTSRTRFWSRWVAYLPRRRCRAGFPSHHAREKRVWAVCRLDTHTKGRRNGIYAIAGEETGLLGSKDPLVCGLESLAACLRGIRRVKELKVVWVGFGRPGKGRTEKWRRLTQFANTGDRSNFGWMNSVVETVQAMEGFHVQLFEGGRMGCWSVKGWVTSLRLQCGEYHPLESSIAPLSWGTCDILEPAADVAEPVGQSRLFIHRQLQSAPLEWPRNSTVGQVQSLVRGYDCWARYVLQAHRGRGTCWIGAEKFTITLSDLQAVSELPVFGHHIEECIPPEEQLFQRVLLAYGDRRVSVPELPCMSTVGVSLYDPFGLGLQFGTPLSEETAEPISTSDRAFPRLSGVREDLLLVGFLATWLCTFVLLVRTGSLRCNVLLAASQLGQGQRLLLAPVVQAEFIEFYAPFFRRVPLRHVTQFCRCSTCIVDPSFLLCPTVGYRQIRFNAPVSTVSLPQHQKGTVIVDRIDHRDRRTLLLLGQSLAIIVYFRSIRPGWLCYRAGATMTLEGYQPNRVARQFEYSQATPFDGRPVVSGLTWVQLSFGPALEHGTRRYESRVRGLRSSRGSRPRRGFLDATFDRDTEPHTTAGAIVPSPARASNVATKPHHAETARPSRRRVGSQRTSSSRMSVDVHTLLGDSGENSQRPRRSDFTGYSTLDPMDDFSFLVYPYGSFCLGEFLEADAGFLSKFLETPSYTPATLDLVPAEFSLFPECPQTDAADPSSVPANYSADSASPSTMPEGSDYTSKTLSHVPLSLTSMTTEMCSHLVQLLRKLISSIDLRSPESWHDFSSTANQLLSLLVQYGEVDRLTTRLKDLWRDFRQAMSRRLHVQERHSRRNRLIKKEEQHHRSLQQEVLEADSSLARAVEKFQIAQSEFQILARITNRLEKLRARLF</sequence>
<evidence type="ECO:0000313" key="2">
    <source>
        <dbReference type="EMBL" id="PKU87357.1"/>
    </source>
</evidence>
<organism evidence="2 3">
    <name type="scientific">Dendrobium catenatum</name>
    <dbReference type="NCBI Taxonomy" id="906689"/>
    <lineage>
        <taxon>Eukaryota</taxon>
        <taxon>Viridiplantae</taxon>
        <taxon>Streptophyta</taxon>
        <taxon>Embryophyta</taxon>
        <taxon>Tracheophyta</taxon>
        <taxon>Spermatophyta</taxon>
        <taxon>Magnoliopsida</taxon>
        <taxon>Liliopsida</taxon>
        <taxon>Asparagales</taxon>
        <taxon>Orchidaceae</taxon>
        <taxon>Epidendroideae</taxon>
        <taxon>Malaxideae</taxon>
        <taxon>Dendrobiinae</taxon>
        <taxon>Dendrobium</taxon>
    </lineage>
</organism>